<evidence type="ECO:0000313" key="1">
    <source>
        <dbReference type="EMBL" id="KAI4355502.1"/>
    </source>
</evidence>
<sequence>MFQQQQQLHQPVVEENMSNLTSASGEASVSSGNRNEIGTNYSQQYFVNPPPAQTQPPVKKKRNLPGNPDPDAEVIALSPKSLLATNRFICEICNKGFQRDQNLQLHKRGHNLPWKLKQRTNKEIRKKVYVCPEPTCVHHDPSRALGDLTGIKKHFCRKHGEKKWKCDKCSKRYAVQSDWKAHSKTCGTREYRCDCGTLFSRRDSFTTHRAFCDALAEESARAITGTANALLPSQPGSSAINLQPHFNPQDLHAFTLKKEQPSFNLRPEIPPWLTCPGPPAIDLSSNSSIFPTRLDQEFSVTQHEQDLNLHEIPNPNPSLGPTYPAFQPAASPHMSATALLQKAAQMGATMSKTGSSPAMIRTHQQAHVSADPAKNSTSSGNFVMNLSSREDQMTTSTGFGHGLAPFGNKAAASAAITGTGAPSGVPSSFLHDVMNSFSSASGFEGTSFEDAFGGILNSKNTKDTNFNDALRRTTSTTRLGSAADDGGGGNEGLTRDFLGLRPLSHSDILSIAGIGNCTSTSTSLDQQKPWQG</sequence>
<keyword evidence="2" id="KW-1185">Reference proteome</keyword>
<reference evidence="1 2" key="1">
    <citation type="journal article" date="2022" name="DNA Res.">
        <title>Chromosomal-level genome assembly of the orchid tree Bauhinia variegata (Leguminosae; Cercidoideae) supports the allotetraploid origin hypothesis of Bauhinia.</title>
        <authorList>
            <person name="Zhong Y."/>
            <person name="Chen Y."/>
            <person name="Zheng D."/>
            <person name="Pang J."/>
            <person name="Liu Y."/>
            <person name="Luo S."/>
            <person name="Meng S."/>
            <person name="Qian L."/>
            <person name="Wei D."/>
            <person name="Dai S."/>
            <person name="Zhou R."/>
        </authorList>
    </citation>
    <scope>NUCLEOTIDE SEQUENCE [LARGE SCALE GENOMIC DNA]</scope>
    <source>
        <strain evidence="1">BV-YZ2020</strain>
    </source>
</reference>
<proteinExistence type="predicted"/>
<protein>
    <submittedName>
        <fullName evidence="1">Uncharacterized protein</fullName>
    </submittedName>
</protein>
<gene>
    <name evidence="1" type="ORF">L6164_004267</name>
</gene>
<accession>A0ACB9Q637</accession>
<evidence type="ECO:0000313" key="2">
    <source>
        <dbReference type="Proteomes" id="UP000828941"/>
    </source>
</evidence>
<organism evidence="1 2">
    <name type="scientific">Bauhinia variegata</name>
    <name type="common">Purple orchid tree</name>
    <name type="synonym">Phanera variegata</name>
    <dbReference type="NCBI Taxonomy" id="167791"/>
    <lineage>
        <taxon>Eukaryota</taxon>
        <taxon>Viridiplantae</taxon>
        <taxon>Streptophyta</taxon>
        <taxon>Embryophyta</taxon>
        <taxon>Tracheophyta</taxon>
        <taxon>Spermatophyta</taxon>
        <taxon>Magnoliopsida</taxon>
        <taxon>eudicotyledons</taxon>
        <taxon>Gunneridae</taxon>
        <taxon>Pentapetalae</taxon>
        <taxon>rosids</taxon>
        <taxon>fabids</taxon>
        <taxon>Fabales</taxon>
        <taxon>Fabaceae</taxon>
        <taxon>Cercidoideae</taxon>
        <taxon>Cercideae</taxon>
        <taxon>Bauhiniinae</taxon>
        <taxon>Bauhinia</taxon>
    </lineage>
</organism>
<name>A0ACB9Q637_BAUVA</name>
<dbReference type="Proteomes" id="UP000828941">
    <property type="component" value="Chromosome 2"/>
</dbReference>
<dbReference type="EMBL" id="CM039427">
    <property type="protein sequence ID" value="KAI4355502.1"/>
    <property type="molecule type" value="Genomic_DNA"/>
</dbReference>
<comment type="caution">
    <text evidence="1">The sequence shown here is derived from an EMBL/GenBank/DDBJ whole genome shotgun (WGS) entry which is preliminary data.</text>
</comment>